<evidence type="ECO:0000313" key="3">
    <source>
        <dbReference type="Proteomes" id="UP000510869"/>
    </source>
</evidence>
<gene>
    <name evidence="2" type="ORF">HYG81_11855</name>
</gene>
<protein>
    <submittedName>
        <fullName evidence="2">Uncharacterized protein</fullName>
    </submittedName>
</protein>
<name>A0A7D6GY99_9EURY</name>
<sequence>MNDSRDARSDSVDDGRLSTELIGVAVGGLAVPVFAYLGLQLFDDLPFGVFVGFVIGLGIYLSVPAFTADDDERSDATATPVAIGDQLRQFHRTAAGLALPPAGMLLLSWRLVSENLLLGALATFVITVAIYLPLAVLLPQRFS</sequence>
<dbReference type="Proteomes" id="UP000510869">
    <property type="component" value="Chromosome"/>
</dbReference>
<evidence type="ECO:0000256" key="1">
    <source>
        <dbReference type="SAM" id="Phobius"/>
    </source>
</evidence>
<keyword evidence="1" id="KW-0472">Membrane</keyword>
<proteinExistence type="predicted"/>
<feature type="transmembrane region" description="Helical" evidence="1">
    <location>
        <begin position="118"/>
        <end position="138"/>
    </location>
</feature>
<feature type="transmembrane region" description="Helical" evidence="1">
    <location>
        <begin position="45"/>
        <end position="63"/>
    </location>
</feature>
<organism evidence="2 3">
    <name type="scientific">Natrinema zhouii</name>
    <dbReference type="NCBI Taxonomy" id="1710539"/>
    <lineage>
        <taxon>Archaea</taxon>
        <taxon>Methanobacteriati</taxon>
        <taxon>Methanobacteriota</taxon>
        <taxon>Stenosarchaea group</taxon>
        <taxon>Halobacteria</taxon>
        <taxon>Halobacteriales</taxon>
        <taxon>Natrialbaceae</taxon>
        <taxon>Natrinema</taxon>
    </lineage>
</organism>
<dbReference type="OrthoDB" id="203696at2157"/>
<dbReference type="AlphaFoldDB" id="A0A7D6GY99"/>
<feature type="transmembrane region" description="Helical" evidence="1">
    <location>
        <begin position="21"/>
        <end position="39"/>
    </location>
</feature>
<dbReference type="RefSeq" id="WP_180839889.1">
    <property type="nucleotide sequence ID" value="NZ_CP059154.1"/>
</dbReference>
<reference evidence="2 3" key="1">
    <citation type="submission" date="2020-07" db="EMBL/GenBank/DDBJ databases">
        <title>Natrinema (YPL30) sp. nov. and Haloterrigena xxxxxx (YPL8) sp. nov., isolated from a salt mine.</title>
        <authorList>
            <person name="Cui H."/>
        </authorList>
    </citation>
    <scope>NUCLEOTIDE SEQUENCE [LARGE SCALE GENOMIC DNA]</scope>
    <source>
        <strain evidence="2 3">YPL13</strain>
    </source>
</reference>
<dbReference type="GeneID" id="56143910"/>
<accession>A0A7D6GY99</accession>
<dbReference type="KEGG" id="nay:HYG81_11855"/>
<evidence type="ECO:0000313" key="2">
    <source>
        <dbReference type="EMBL" id="QLK24805.1"/>
    </source>
</evidence>
<dbReference type="EMBL" id="CP059154">
    <property type="protein sequence ID" value="QLK24805.1"/>
    <property type="molecule type" value="Genomic_DNA"/>
</dbReference>
<keyword evidence="1" id="KW-1133">Transmembrane helix</keyword>
<keyword evidence="3" id="KW-1185">Reference proteome</keyword>
<keyword evidence="1" id="KW-0812">Transmembrane</keyword>